<dbReference type="SUPFAM" id="SSF55781">
    <property type="entry name" value="GAF domain-like"/>
    <property type="match status" value="1"/>
</dbReference>
<dbReference type="PROSITE" id="PS51077">
    <property type="entry name" value="HTH_ICLR"/>
    <property type="match status" value="1"/>
</dbReference>
<evidence type="ECO:0000256" key="1">
    <source>
        <dbReference type="ARBA" id="ARBA00023015"/>
    </source>
</evidence>
<feature type="domain" description="HTH iclR-type" evidence="6">
    <location>
        <begin position="4"/>
        <end position="66"/>
    </location>
</feature>
<dbReference type="Pfam" id="PF09339">
    <property type="entry name" value="HTH_IclR"/>
    <property type="match status" value="1"/>
</dbReference>
<dbReference type="AlphaFoldDB" id="A0A8D5UEG2"/>
<reference evidence="8" key="1">
    <citation type="journal article" date="2013" name="Int. J. Syst. Evol. Microbiol.">
        <title>Polycladomyces abyssicola gen. nov., sp. nov., a thermophilic filamentous bacterium isolated from hemipelagic sediment.</title>
        <authorList>
            <person name="Tsubouchi T."/>
            <person name="Shimane Y."/>
            <person name="Mori K."/>
            <person name="Usui K."/>
            <person name="Hiraki T."/>
            <person name="Tame A."/>
            <person name="Uematsu K."/>
            <person name="Maruyama T."/>
            <person name="Hatada Y."/>
        </authorList>
    </citation>
    <scope>NUCLEOTIDE SEQUENCE</scope>
    <source>
        <strain evidence="8">JIR-001</strain>
    </source>
</reference>
<dbReference type="InterPro" id="IPR050707">
    <property type="entry name" value="HTH_MetabolicPath_Reg"/>
</dbReference>
<dbReference type="PROSITE" id="PS51078">
    <property type="entry name" value="ICLR_ED"/>
    <property type="match status" value="1"/>
</dbReference>
<dbReference type="SMART" id="SM00346">
    <property type="entry name" value="HTH_ICLR"/>
    <property type="match status" value="1"/>
</dbReference>
<keyword evidence="9" id="KW-1185">Reference proteome</keyword>
<dbReference type="InterPro" id="IPR029016">
    <property type="entry name" value="GAF-like_dom_sf"/>
</dbReference>
<comment type="function">
    <text evidence="4">May be an activator protein for the gylABX operon.</text>
</comment>
<dbReference type="SUPFAM" id="SSF46785">
    <property type="entry name" value="Winged helix' DNA-binding domain"/>
    <property type="match status" value="1"/>
</dbReference>
<protein>
    <recommendedName>
        <fullName evidence="5">Glycerol operon regulatory protein</fullName>
    </recommendedName>
</protein>
<proteinExistence type="predicted"/>
<dbReference type="Gene3D" id="1.10.10.10">
    <property type="entry name" value="Winged helix-like DNA-binding domain superfamily/Winged helix DNA-binding domain"/>
    <property type="match status" value="1"/>
</dbReference>
<dbReference type="PANTHER" id="PTHR30136">
    <property type="entry name" value="HELIX-TURN-HELIX TRANSCRIPTIONAL REGULATOR, ICLR FAMILY"/>
    <property type="match status" value="1"/>
</dbReference>
<sequence>MPIIQAVDRALRILDLFDEHNTELKITDISDRMGLHKSTVHSLLKTLKAHGYIEQNPENGKYKLGLKLVERGNFVLNSLDIRTIAKRHLIDLSHKTGLTVHLVILDGKEGVYIDKVEGTSGIVMYSRIGRRVPIHSSAVGKVLVAFQSQEVIQKILDGYDYVPHTSNTITNEQDFLKELEKVRKLGFAIDNQENEPGVQCVAVPVRDHLGQVVAAISMSSPIAGIQEETLENMIVLLKQTADEVSQQLGYGIHQQKLGLTI</sequence>
<dbReference type="InterPro" id="IPR036388">
    <property type="entry name" value="WH-like_DNA-bd_sf"/>
</dbReference>
<evidence type="ECO:0000256" key="5">
    <source>
        <dbReference type="ARBA" id="ARBA00070406"/>
    </source>
</evidence>
<accession>A0A8D5UEG2</accession>
<name>A0A8D5UEG2_9BACL</name>
<dbReference type="FunFam" id="1.10.10.10:FF:000056">
    <property type="entry name" value="IclR family transcriptional regulator"/>
    <property type="match status" value="1"/>
</dbReference>
<dbReference type="KEGG" id="pabs:JIR001_13570"/>
<evidence type="ECO:0000259" key="6">
    <source>
        <dbReference type="PROSITE" id="PS51077"/>
    </source>
</evidence>
<dbReference type="PANTHER" id="PTHR30136:SF7">
    <property type="entry name" value="HTH-TYPE TRANSCRIPTIONAL REGULATOR KDGR-RELATED"/>
    <property type="match status" value="1"/>
</dbReference>
<dbReference type="InterPro" id="IPR005471">
    <property type="entry name" value="Tscrpt_reg_IclR_N"/>
</dbReference>
<gene>
    <name evidence="8" type="ORF">JIR001_13570</name>
</gene>
<dbReference type="Gene3D" id="3.30.450.40">
    <property type="match status" value="1"/>
</dbReference>
<keyword evidence="3" id="KW-0804">Transcription</keyword>
<evidence type="ECO:0000256" key="2">
    <source>
        <dbReference type="ARBA" id="ARBA00023125"/>
    </source>
</evidence>
<dbReference type="RefSeq" id="WP_212774785.1">
    <property type="nucleotide sequence ID" value="NZ_AP024601.1"/>
</dbReference>
<evidence type="ECO:0000313" key="9">
    <source>
        <dbReference type="Proteomes" id="UP000677436"/>
    </source>
</evidence>
<keyword evidence="1" id="KW-0805">Transcription regulation</keyword>
<evidence type="ECO:0000313" key="8">
    <source>
        <dbReference type="EMBL" id="BCU81574.1"/>
    </source>
</evidence>
<evidence type="ECO:0000259" key="7">
    <source>
        <dbReference type="PROSITE" id="PS51078"/>
    </source>
</evidence>
<dbReference type="InterPro" id="IPR036390">
    <property type="entry name" value="WH_DNA-bd_sf"/>
</dbReference>
<organism evidence="8 9">
    <name type="scientific">Polycladomyces abyssicola</name>
    <dbReference type="NCBI Taxonomy" id="1125966"/>
    <lineage>
        <taxon>Bacteria</taxon>
        <taxon>Bacillati</taxon>
        <taxon>Bacillota</taxon>
        <taxon>Bacilli</taxon>
        <taxon>Bacillales</taxon>
        <taxon>Thermoactinomycetaceae</taxon>
        <taxon>Polycladomyces</taxon>
    </lineage>
</organism>
<dbReference type="GO" id="GO:0003677">
    <property type="term" value="F:DNA binding"/>
    <property type="evidence" value="ECO:0007669"/>
    <property type="project" value="UniProtKB-KW"/>
</dbReference>
<evidence type="ECO:0000256" key="3">
    <source>
        <dbReference type="ARBA" id="ARBA00023163"/>
    </source>
</evidence>
<dbReference type="InterPro" id="IPR014757">
    <property type="entry name" value="Tscrpt_reg_IclR_C"/>
</dbReference>
<dbReference type="EMBL" id="AP024601">
    <property type="protein sequence ID" value="BCU81574.1"/>
    <property type="molecule type" value="Genomic_DNA"/>
</dbReference>
<feature type="domain" description="IclR-ED" evidence="7">
    <location>
        <begin position="67"/>
        <end position="250"/>
    </location>
</feature>
<dbReference type="Pfam" id="PF01614">
    <property type="entry name" value="IclR_C"/>
    <property type="match status" value="1"/>
</dbReference>
<keyword evidence="2" id="KW-0238">DNA-binding</keyword>
<dbReference type="CDD" id="cd00090">
    <property type="entry name" value="HTH_ARSR"/>
    <property type="match status" value="1"/>
</dbReference>
<evidence type="ECO:0000256" key="4">
    <source>
        <dbReference type="ARBA" id="ARBA00058938"/>
    </source>
</evidence>
<dbReference type="GO" id="GO:0003700">
    <property type="term" value="F:DNA-binding transcription factor activity"/>
    <property type="evidence" value="ECO:0007669"/>
    <property type="project" value="TreeGrafter"/>
</dbReference>
<dbReference type="GO" id="GO:0045892">
    <property type="term" value="P:negative regulation of DNA-templated transcription"/>
    <property type="evidence" value="ECO:0007669"/>
    <property type="project" value="UniProtKB-ARBA"/>
</dbReference>
<dbReference type="InterPro" id="IPR011991">
    <property type="entry name" value="ArsR-like_HTH"/>
</dbReference>
<dbReference type="Proteomes" id="UP000677436">
    <property type="component" value="Chromosome"/>
</dbReference>
<reference evidence="8" key="2">
    <citation type="journal article" date="2021" name="Microbiol. Resour. Announc.">
        <title>Complete Genome Sequence of Polycladomyces abyssicola JIR-001T, Isolated from Hemipelagic Sediment in Deep Seawater.</title>
        <authorList>
            <person name="Tsubouchi T."/>
            <person name="Kaneko Y."/>
        </authorList>
    </citation>
    <scope>NUCLEOTIDE SEQUENCE</scope>
    <source>
        <strain evidence="8">JIR-001</strain>
    </source>
</reference>